<gene>
    <name evidence="2" type="ORF">OAUR00152_LOCUS35122</name>
</gene>
<proteinExistence type="predicted"/>
<feature type="compositionally biased region" description="Low complexity" evidence="1">
    <location>
        <begin position="33"/>
        <end position="49"/>
    </location>
</feature>
<evidence type="ECO:0000313" key="2">
    <source>
        <dbReference type="EMBL" id="CAE2276432.1"/>
    </source>
</evidence>
<protein>
    <submittedName>
        <fullName evidence="2">Uncharacterized protein</fullName>
    </submittedName>
</protein>
<dbReference type="AlphaFoldDB" id="A0A7S4JWE5"/>
<name>A0A7S4JWE5_9STRA</name>
<reference evidence="2" key="1">
    <citation type="submission" date="2021-01" db="EMBL/GenBank/DDBJ databases">
        <authorList>
            <person name="Corre E."/>
            <person name="Pelletier E."/>
            <person name="Niang G."/>
            <person name="Scheremetjew M."/>
            <person name="Finn R."/>
            <person name="Kale V."/>
            <person name="Holt S."/>
            <person name="Cochrane G."/>
            <person name="Meng A."/>
            <person name="Brown T."/>
            <person name="Cohen L."/>
        </authorList>
    </citation>
    <scope>NUCLEOTIDE SEQUENCE</scope>
    <source>
        <strain evidence="2">Isolate 1302-5</strain>
    </source>
</reference>
<evidence type="ECO:0000256" key="1">
    <source>
        <dbReference type="SAM" id="MobiDB-lite"/>
    </source>
</evidence>
<organism evidence="2">
    <name type="scientific">Odontella aurita</name>
    <dbReference type="NCBI Taxonomy" id="265563"/>
    <lineage>
        <taxon>Eukaryota</taxon>
        <taxon>Sar</taxon>
        <taxon>Stramenopiles</taxon>
        <taxon>Ochrophyta</taxon>
        <taxon>Bacillariophyta</taxon>
        <taxon>Mediophyceae</taxon>
        <taxon>Biddulphiophycidae</taxon>
        <taxon>Eupodiscales</taxon>
        <taxon>Odontellaceae</taxon>
        <taxon>Odontella</taxon>
    </lineage>
</organism>
<feature type="region of interest" description="Disordered" evidence="1">
    <location>
        <begin position="1"/>
        <end position="91"/>
    </location>
</feature>
<accession>A0A7S4JWE5</accession>
<dbReference type="EMBL" id="HBKQ01050899">
    <property type="protein sequence ID" value="CAE2276432.1"/>
    <property type="molecule type" value="Transcribed_RNA"/>
</dbReference>
<sequence>MKGRYVFVPPVPPEDAPSSLPPRTMSTSKRKASFASSRCVSSSDLSLLESPERSPSPPPVGTTKRRKMLLSLPSSKSSTRSPQPPRVTCRDDNIVRKDGTIPSVAGLRLLFLPEDSGHLNPLHCFVRRQIEIFVATPEDAAAPSPGRKKPVNPGQVGLRCIHCRALPSAGSSPLQASALAPMKGKKVGRIRRVKRAVCYPSSVLRV</sequence>
<feature type="compositionally biased region" description="Low complexity" evidence="1">
    <location>
        <begin position="69"/>
        <end position="81"/>
    </location>
</feature>